<name>A0A8T0MLG8_PANVG</name>
<evidence type="ECO:0000313" key="3">
    <source>
        <dbReference type="Proteomes" id="UP000823388"/>
    </source>
</evidence>
<feature type="transmembrane region" description="Helical" evidence="1">
    <location>
        <begin position="27"/>
        <end position="45"/>
    </location>
</feature>
<gene>
    <name evidence="2" type="ORF">PVAP13_9NG310573</name>
</gene>
<comment type="caution">
    <text evidence="2">The sequence shown here is derived from an EMBL/GenBank/DDBJ whole genome shotgun (WGS) entry which is preliminary data.</text>
</comment>
<dbReference type="AlphaFoldDB" id="A0A8T0MLG8"/>
<evidence type="ECO:0000313" key="2">
    <source>
        <dbReference type="EMBL" id="KAG2537608.1"/>
    </source>
</evidence>
<dbReference type="Proteomes" id="UP000823388">
    <property type="component" value="Chromosome 9N"/>
</dbReference>
<sequence length="105" mass="12052">MLVFSCHCNSCRNISSSILLFLPFKNFLAECSLFWALFMQVNLQVKLTSQFLFSCLPNRLNSLTRYVGFLISWSLQAILQICSLCISVFRMKTDILVPSIFVVQT</sequence>
<feature type="transmembrane region" description="Helical" evidence="1">
    <location>
        <begin position="66"/>
        <end position="89"/>
    </location>
</feature>
<dbReference type="EMBL" id="CM029054">
    <property type="protein sequence ID" value="KAG2537608.1"/>
    <property type="molecule type" value="Genomic_DNA"/>
</dbReference>
<keyword evidence="1" id="KW-0812">Transmembrane</keyword>
<keyword evidence="3" id="KW-1185">Reference proteome</keyword>
<keyword evidence="1" id="KW-1133">Transmembrane helix</keyword>
<keyword evidence="1" id="KW-0472">Membrane</keyword>
<protein>
    <submittedName>
        <fullName evidence="2">Uncharacterized protein</fullName>
    </submittedName>
</protein>
<organism evidence="2 3">
    <name type="scientific">Panicum virgatum</name>
    <name type="common">Blackwell switchgrass</name>
    <dbReference type="NCBI Taxonomy" id="38727"/>
    <lineage>
        <taxon>Eukaryota</taxon>
        <taxon>Viridiplantae</taxon>
        <taxon>Streptophyta</taxon>
        <taxon>Embryophyta</taxon>
        <taxon>Tracheophyta</taxon>
        <taxon>Spermatophyta</taxon>
        <taxon>Magnoliopsida</taxon>
        <taxon>Liliopsida</taxon>
        <taxon>Poales</taxon>
        <taxon>Poaceae</taxon>
        <taxon>PACMAD clade</taxon>
        <taxon>Panicoideae</taxon>
        <taxon>Panicodae</taxon>
        <taxon>Paniceae</taxon>
        <taxon>Panicinae</taxon>
        <taxon>Panicum</taxon>
        <taxon>Panicum sect. Hiantes</taxon>
    </lineage>
</organism>
<proteinExistence type="predicted"/>
<accession>A0A8T0MLG8</accession>
<reference evidence="2" key="1">
    <citation type="submission" date="2020-05" db="EMBL/GenBank/DDBJ databases">
        <title>WGS assembly of Panicum virgatum.</title>
        <authorList>
            <person name="Lovell J.T."/>
            <person name="Jenkins J."/>
            <person name="Shu S."/>
            <person name="Juenger T.E."/>
            <person name="Schmutz J."/>
        </authorList>
    </citation>
    <scope>NUCLEOTIDE SEQUENCE</scope>
    <source>
        <strain evidence="2">AP13</strain>
    </source>
</reference>
<evidence type="ECO:0000256" key="1">
    <source>
        <dbReference type="SAM" id="Phobius"/>
    </source>
</evidence>